<dbReference type="InterPro" id="IPR005025">
    <property type="entry name" value="FMN_Rdtase-like_dom"/>
</dbReference>
<evidence type="ECO:0000259" key="1">
    <source>
        <dbReference type="Pfam" id="PF03358"/>
    </source>
</evidence>
<evidence type="ECO:0000313" key="3">
    <source>
        <dbReference type="Proteomes" id="UP000323274"/>
    </source>
</evidence>
<dbReference type="InterPro" id="IPR029039">
    <property type="entry name" value="Flavoprotein-like_sf"/>
</dbReference>
<gene>
    <name evidence="2" type="ORF">LCIT_09330</name>
</gene>
<organism evidence="2 3">
    <name type="scientific">Leuconostoc citreum</name>
    <dbReference type="NCBI Taxonomy" id="33964"/>
    <lineage>
        <taxon>Bacteria</taxon>
        <taxon>Bacillati</taxon>
        <taxon>Bacillota</taxon>
        <taxon>Bacilli</taxon>
        <taxon>Lactobacillales</taxon>
        <taxon>Lactobacillaceae</taxon>
        <taxon>Leuconostoc</taxon>
    </lineage>
</organism>
<proteinExistence type="predicted"/>
<feature type="domain" description="NADPH-dependent FMN reductase-like" evidence="1">
    <location>
        <begin position="5"/>
        <end position="148"/>
    </location>
</feature>
<evidence type="ECO:0000313" key="2">
    <source>
        <dbReference type="EMBL" id="GDZ83691.1"/>
    </source>
</evidence>
<dbReference type="GO" id="GO:0016491">
    <property type="term" value="F:oxidoreductase activity"/>
    <property type="evidence" value="ECO:0007669"/>
    <property type="project" value="InterPro"/>
</dbReference>
<accession>A0A5A5TY94</accession>
<dbReference type="PANTHER" id="PTHR30543">
    <property type="entry name" value="CHROMATE REDUCTASE"/>
    <property type="match status" value="1"/>
</dbReference>
<dbReference type="PANTHER" id="PTHR30543:SF21">
    <property type="entry name" value="NAD(P)H-DEPENDENT FMN REDUCTASE LOT6"/>
    <property type="match status" value="1"/>
</dbReference>
<dbReference type="InterPro" id="IPR050712">
    <property type="entry name" value="NAD(P)H-dep_reductase"/>
</dbReference>
<sequence>MMKNFVALVGSESSTSTNRHLLQYMKTHFSAEATIELISLTNLPIFKKTDDRFMPEPALALIKKILPADGVIIGTPEYDHAVPALLLNALAWASYTSHPFVNKPVMITGASYGSLGSSRAQAQLRQVLDSPEIKARVMPGSEFLLGHSLEAFSEQGLIDEETSQQLDGLFKDFLLFVDISAALNNTDDIKKAQSEAFSWDDK</sequence>
<dbReference type="Proteomes" id="UP000323274">
    <property type="component" value="Unassembled WGS sequence"/>
</dbReference>
<comment type="caution">
    <text evidence="2">The sequence shown here is derived from an EMBL/GenBank/DDBJ whole genome shotgun (WGS) entry which is preliminary data.</text>
</comment>
<dbReference type="GO" id="GO:0005829">
    <property type="term" value="C:cytosol"/>
    <property type="evidence" value="ECO:0007669"/>
    <property type="project" value="TreeGrafter"/>
</dbReference>
<dbReference type="EMBL" id="BJJW01000006">
    <property type="protein sequence ID" value="GDZ83691.1"/>
    <property type="molecule type" value="Genomic_DNA"/>
</dbReference>
<dbReference type="SUPFAM" id="SSF52218">
    <property type="entry name" value="Flavoproteins"/>
    <property type="match status" value="1"/>
</dbReference>
<name>A0A5A5TY94_LEUCI</name>
<dbReference type="AlphaFoldDB" id="A0A5A5TY94"/>
<reference evidence="2 3" key="1">
    <citation type="submission" date="2019-04" db="EMBL/GenBank/DDBJ databases">
        <title>A pseudo-fructophilic Leuconostoc citreum strain F192-5 isolated from peel of satsuma mandarin: the first report for isolation and characterization of strain-dependent fructophilic-like characteristics.</title>
        <authorList>
            <person name="Maeno S."/>
            <person name="Tanizawa Y."/>
            <person name="Kajikawa A."/>
            <person name="Kanesaki Y."/>
            <person name="Kubota E."/>
            <person name="Arita M."/>
            <person name="Leon D."/>
            <person name="Endo A."/>
        </authorList>
    </citation>
    <scope>NUCLEOTIDE SEQUENCE [LARGE SCALE GENOMIC DNA]</scope>
    <source>
        <strain evidence="2 3">F192-5</strain>
    </source>
</reference>
<dbReference type="GO" id="GO:0010181">
    <property type="term" value="F:FMN binding"/>
    <property type="evidence" value="ECO:0007669"/>
    <property type="project" value="TreeGrafter"/>
</dbReference>
<protein>
    <submittedName>
        <fullName evidence="2">Oxidoreductase</fullName>
    </submittedName>
</protein>
<dbReference type="Pfam" id="PF03358">
    <property type="entry name" value="FMN_red"/>
    <property type="match status" value="1"/>
</dbReference>
<dbReference type="Gene3D" id="3.40.50.360">
    <property type="match status" value="1"/>
</dbReference>